<evidence type="ECO:0000313" key="4">
    <source>
        <dbReference type="Proteomes" id="UP000789759"/>
    </source>
</evidence>
<protein>
    <submittedName>
        <fullName evidence="3">23252_t:CDS:1</fullName>
    </submittedName>
</protein>
<comment type="caution">
    <text evidence="3">The sequence shown here is derived from an EMBL/GenBank/DDBJ whole genome shotgun (WGS) entry which is preliminary data.</text>
</comment>
<feature type="region of interest" description="Disordered" evidence="1">
    <location>
        <begin position="114"/>
        <end position="208"/>
    </location>
</feature>
<keyword evidence="4" id="KW-1185">Reference proteome</keyword>
<evidence type="ECO:0000256" key="1">
    <source>
        <dbReference type="SAM" id="MobiDB-lite"/>
    </source>
</evidence>
<reference evidence="3" key="1">
    <citation type="submission" date="2021-06" db="EMBL/GenBank/DDBJ databases">
        <authorList>
            <person name="Kallberg Y."/>
            <person name="Tangrot J."/>
            <person name="Rosling A."/>
        </authorList>
    </citation>
    <scope>NUCLEOTIDE SEQUENCE</scope>
    <source>
        <strain evidence="3">FL966</strain>
    </source>
</reference>
<organism evidence="3 4">
    <name type="scientific">Cetraspora pellucida</name>
    <dbReference type="NCBI Taxonomy" id="1433469"/>
    <lineage>
        <taxon>Eukaryota</taxon>
        <taxon>Fungi</taxon>
        <taxon>Fungi incertae sedis</taxon>
        <taxon>Mucoromycota</taxon>
        <taxon>Glomeromycotina</taxon>
        <taxon>Glomeromycetes</taxon>
        <taxon>Diversisporales</taxon>
        <taxon>Gigasporaceae</taxon>
        <taxon>Cetraspora</taxon>
    </lineage>
</organism>
<keyword evidence="2" id="KW-0812">Transmembrane</keyword>
<keyword evidence="2" id="KW-1133">Transmembrane helix</keyword>
<feature type="compositionally biased region" description="Polar residues" evidence="1">
    <location>
        <begin position="157"/>
        <end position="191"/>
    </location>
</feature>
<name>A0A9N9FCG1_9GLOM</name>
<feature type="transmembrane region" description="Helical" evidence="2">
    <location>
        <begin position="308"/>
        <end position="326"/>
    </location>
</feature>
<dbReference type="Proteomes" id="UP000789759">
    <property type="component" value="Unassembled WGS sequence"/>
</dbReference>
<evidence type="ECO:0000256" key="2">
    <source>
        <dbReference type="SAM" id="Phobius"/>
    </source>
</evidence>
<sequence length="452" mass="50901">MARISQKPTFRTSLRTNLPFSTSQSRDVPTKLSSLSFFIAHENSIPTTLSLTVSPTPFTPSKNNVSTPQSSETLPKLDQLAFIDNIPSQPTSTDNTNSKRTLPIFVKIIDVTSNQPSSIPTDNNRQLPTPTDNNRQLPTPTDNKRSPNNNQPPPISTEHNQQLPIPTDNNQPPDNIDITKNQPLPTSTDNRLPSIPDDNIDITRNRPLPTSTNNINNIITNRPNKPLPTFIDNINTITNQPKPTSNDLFAQPPPPLHHLPPINRKHNKLKNRIFSSFSTNSRPFISPTITVTSNNTLPSPLPVNPPELIGIIIAAIIAIIVVVLIIKKITFGLDEMNDPLFDRHDLDLINLQQNQEYTSKCCKKPRFFDTLKRWFNNIFNRGNDRFRLNSLTSSVMNSMDTTKRFDKKKNNIVYMESEIAEDSGVGVSSMCETEISFPDIHSHVLNWEEYIL</sequence>
<proteinExistence type="predicted"/>
<dbReference type="EMBL" id="CAJVQA010001768">
    <property type="protein sequence ID" value="CAG8525305.1"/>
    <property type="molecule type" value="Genomic_DNA"/>
</dbReference>
<dbReference type="OrthoDB" id="10498826at2759"/>
<gene>
    <name evidence="3" type="ORF">CPELLU_LOCUS3586</name>
</gene>
<accession>A0A9N9FCG1</accession>
<dbReference type="AlphaFoldDB" id="A0A9N9FCG1"/>
<evidence type="ECO:0000313" key="3">
    <source>
        <dbReference type="EMBL" id="CAG8525305.1"/>
    </source>
</evidence>
<keyword evidence="2" id="KW-0472">Membrane</keyword>
<feature type="compositionally biased region" description="Polar residues" evidence="1">
    <location>
        <begin position="114"/>
        <end position="149"/>
    </location>
</feature>